<evidence type="ECO:0000313" key="6">
    <source>
        <dbReference type="EMBL" id="PLW36243.1"/>
    </source>
</evidence>
<dbReference type="PRINTS" id="PR00064">
    <property type="entry name" value="RIBOSOMALL35"/>
</dbReference>
<evidence type="ECO:0000313" key="7">
    <source>
        <dbReference type="Proteomes" id="UP000235392"/>
    </source>
</evidence>
<dbReference type="InterPro" id="IPR018265">
    <property type="entry name" value="Ribosomal_bL35_CS"/>
</dbReference>
<dbReference type="EMBL" id="PGCI01000163">
    <property type="protein sequence ID" value="PLW36243.1"/>
    <property type="molecule type" value="Genomic_DNA"/>
</dbReference>
<dbReference type="EMBL" id="PGCI01001002">
    <property type="protein sequence ID" value="PLW09568.1"/>
    <property type="molecule type" value="Genomic_DNA"/>
</dbReference>
<dbReference type="NCBIfam" id="TIGR00001">
    <property type="entry name" value="rpmI_bact"/>
    <property type="match status" value="1"/>
</dbReference>
<evidence type="ECO:0000256" key="2">
    <source>
        <dbReference type="ARBA" id="ARBA00022980"/>
    </source>
</evidence>
<keyword evidence="2 4" id="KW-0689">Ribosomal protein</keyword>
<dbReference type="Pfam" id="PF01632">
    <property type="entry name" value="Ribosomal_L35p"/>
    <property type="match status" value="1"/>
</dbReference>
<dbReference type="InterPro" id="IPR037229">
    <property type="entry name" value="Ribosomal_bL35_sf"/>
</dbReference>
<dbReference type="InterPro" id="IPR021137">
    <property type="entry name" value="Ribosomal_bL35-like"/>
</dbReference>
<dbReference type="PANTHER" id="PTHR33343:SF1">
    <property type="entry name" value="LARGE RIBOSOMAL SUBUNIT PROTEIN BL35M"/>
    <property type="match status" value="1"/>
</dbReference>
<proteinExistence type="inferred from homology"/>
<dbReference type="SUPFAM" id="SSF143034">
    <property type="entry name" value="L35p-like"/>
    <property type="match status" value="1"/>
</dbReference>
<name>A0A2N5S8K6_9BASI</name>
<organism evidence="5 7">
    <name type="scientific">Puccinia coronata f. sp. avenae</name>
    <dbReference type="NCBI Taxonomy" id="200324"/>
    <lineage>
        <taxon>Eukaryota</taxon>
        <taxon>Fungi</taxon>
        <taxon>Dikarya</taxon>
        <taxon>Basidiomycota</taxon>
        <taxon>Pucciniomycotina</taxon>
        <taxon>Pucciniomycetes</taxon>
        <taxon>Pucciniales</taxon>
        <taxon>Pucciniaceae</taxon>
        <taxon>Puccinia</taxon>
    </lineage>
</organism>
<dbReference type="GO" id="GO:0003735">
    <property type="term" value="F:structural constituent of ribosome"/>
    <property type="evidence" value="ECO:0007669"/>
    <property type="project" value="InterPro"/>
</dbReference>
<dbReference type="GO" id="GO:0015934">
    <property type="term" value="C:large ribosomal subunit"/>
    <property type="evidence" value="ECO:0007669"/>
    <property type="project" value="TreeGrafter"/>
</dbReference>
<dbReference type="AlphaFoldDB" id="A0A2N5S8K6"/>
<dbReference type="FunFam" id="4.10.410.60:FF:000001">
    <property type="entry name" value="50S ribosomal protein L35"/>
    <property type="match status" value="1"/>
</dbReference>
<evidence type="ECO:0000256" key="4">
    <source>
        <dbReference type="RuleBase" id="RU000568"/>
    </source>
</evidence>
<dbReference type="HAMAP" id="MF_00514">
    <property type="entry name" value="Ribosomal_bL35"/>
    <property type="match status" value="1"/>
</dbReference>
<dbReference type="Proteomes" id="UP000235392">
    <property type="component" value="Unassembled WGS sequence"/>
</dbReference>
<comment type="similarity">
    <text evidence="1 4">Belongs to the bacterial ribosomal protein bL35 family.</text>
</comment>
<dbReference type="InterPro" id="IPR001706">
    <property type="entry name" value="Ribosomal_bL35"/>
</dbReference>
<evidence type="ECO:0000256" key="3">
    <source>
        <dbReference type="ARBA" id="ARBA00023274"/>
    </source>
</evidence>
<gene>
    <name evidence="6" type="ORF">PCASD_12090</name>
    <name evidence="5" type="ORF">PCASD_22226</name>
</gene>
<dbReference type="Gene3D" id="4.10.410.60">
    <property type="match status" value="1"/>
</dbReference>
<evidence type="ECO:0000313" key="5">
    <source>
        <dbReference type="EMBL" id="PLW09568.1"/>
    </source>
</evidence>
<protein>
    <recommendedName>
        <fullName evidence="4">50S ribosomal protein L35</fullName>
    </recommendedName>
</protein>
<keyword evidence="3 4" id="KW-0687">Ribonucleoprotein</keyword>
<dbReference type="GO" id="GO:0006412">
    <property type="term" value="P:translation"/>
    <property type="evidence" value="ECO:0007669"/>
    <property type="project" value="InterPro"/>
</dbReference>
<comment type="caution">
    <text evidence="5">The sequence shown here is derived from an EMBL/GenBank/DDBJ whole genome shotgun (WGS) entry which is preliminary data.</text>
</comment>
<dbReference type="PROSITE" id="PS00936">
    <property type="entry name" value="RIBOSOMAL_L35"/>
    <property type="match status" value="1"/>
</dbReference>
<accession>A0A2N5S8K6</accession>
<evidence type="ECO:0000256" key="1">
    <source>
        <dbReference type="ARBA" id="ARBA00006598"/>
    </source>
</evidence>
<reference evidence="5 7" key="1">
    <citation type="submission" date="2017-11" db="EMBL/GenBank/DDBJ databases">
        <title>De novo assembly and phasing of dikaryotic genomes from two isolates of Puccinia coronata f. sp. avenae, the causal agent of oat crown rust.</title>
        <authorList>
            <person name="Miller M.E."/>
            <person name="Zhang Y."/>
            <person name="Omidvar V."/>
            <person name="Sperschneider J."/>
            <person name="Schwessinger B."/>
            <person name="Raley C."/>
            <person name="Palmer J.M."/>
            <person name="Garnica D."/>
            <person name="Upadhyaya N."/>
            <person name="Rathjen J."/>
            <person name="Taylor J.M."/>
            <person name="Park R.F."/>
            <person name="Dodds P.N."/>
            <person name="Hirsch C.D."/>
            <person name="Kianian S.F."/>
            <person name="Figueroa M."/>
        </authorList>
    </citation>
    <scope>NUCLEOTIDE SEQUENCE [LARGE SCALE GENOMIC DNA]</scope>
    <source>
        <strain evidence="5">12SD80</strain>
    </source>
</reference>
<dbReference type="PANTHER" id="PTHR33343">
    <property type="entry name" value="54S RIBOSOMAL PROTEIN BL35M"/>
    <property type="match status" value="1"/>
</dbReference>
<sequence length="187" mass="21161">MTLIRQLITKLIANKLPTSIIRTTTRTTLHKNFNPRLTAIAEPQPPQTRNFSASSSNEWKSIGTVKKNRKTRSKLKTHQGASKRFFVTGRGQFKRVQAGTQHLMTGTHQSRKRKLKPMIIINKSQTSLMRKLLPYAGKRAGFRKLDQSETVWWKSGKLQKSGLALSAAIKRSHQLKHLEESTAAPPP</sequence>